<dbReference type="SUPFAM" id="SSF54292">
    <property type="entry name" value="2Fe-2S ferredoxin-like"/>
    <property type="match status" value="1"/>
</dbReference>
<evidence type="ECO:0000313" key="9">
    <source>
        <dbReference type="Proteomes" id="UP000323708"/>
    </source>
</evidence>
<proteinExistence type="inferred from homology"/>
<dbReference type="InterPro" id="IPR001055">
    <property type="entry name" value="Adrenodoxin-like"/>
</dbReference>
<dbReference type="InterPro" id="IPR012675">
    <property type="entry name" value="Beta-grasp_dom_sf"/>
</dbReference>
<comment type="caution">
    <text evidence="8">The sequence shown here is derived from an EMBL/GenBank/DDBJ whole genome shotgun (WGS) entry which is preliminary data.</text>
</comment>
<comment type="similarity">
    <text evidence="1">Belongs to the adrenodoxin/putidaredoxin family.</text>
</comment>
<evidence type="ECO:0000259" key="7">
    <source>
        <dbReference type="PROSITE" id="PS51085"/>
    </source>
</evidence>
<dbReference type="CDD" id="cd00207">
    <property type="entry name" value="fer2"/>
    <property type="match status" value="1"/>
</dbReference>
<comment type="cofactor">
    <cofactor evidence="6">
        <name>[2Fe-2S] cluster</name>
        <dbReference type="ChEBI" id="CHEBI:190135"/>
    </cofactor>
</comment>
<dbReference type="GO" id="GO:0009055">
    <property type="term" value="F:electron transfer activity"/>
    <property type="evidence" value="ECO:0007669"/>
    <property type="project" value="TreeGrafter"/>
</dbReference>
<dbReference type="GO" id="GO:0005829">
    <property type="term" value="C:cytosol"/>
    <property type="evidence" value="ECO:0007669"/>
    <property type="project" value="TreeGrafter"/>
</dbReference>
<dbReference type="PRINTS" id="PR00355">
    <property type="entry name" value="ADRENODOXIN"/>
</dbReference>
<dbReference type="GO" id="GO:0140647">
    <property type="term" value="P:P450-containing electron transport chain"/>
    <property type="evidence" value="ECO:0007669"/>
    <property type="project" value="InterPro"/>
</dbReference>
<dbReference type="RefSeq" id="WP_149611413.1">
    <property type="nucleotide sequence ID" value="NZ_VTUX01000004.1"/>
</dbReference>
<evidence type="ECO:0000256" key="5">
    <source>
        <dbReference type="ARBA" id="ARBA00023014"/>
    </source>
</evidence>
<accession>A0A5B0X077</accession>
<gene>
    <name evidence="8" type="ORF">F0M18_10675</name>
</gene>
<name>A0A5B0X077_9GAMM</name>
<keyword evidence="5" id="KW-0411">Iron-sulfur</keyword>
<keyword evidence="9" id="KW-1185">Reference proteome</keyword>
<dbReference type="Proteomes" id="UP000323708">
    <property type="component" value="Unassembled WGS sequence"/>
</dbReference>
<dbReference type="GO" id="GO:0051537">
    <property type="term" value="F:2 iron, 2 sulfur cluster binding"/>
    <property type="evidence" value="ECO:0007669"/>
    <property type="project" value="UniProtKB-KW"/>
</dbReference>
<evidence type="ECO:0000313" key="8">
    <source>
        <dbReference type="EMBL" id="KAA1191977.1"/>
    </source>
</evidence>
<evidence type="ECO:0000256" key="2">
    <source>
        <dbReference type="ARBA" id="ARBA00022714"/>
    </source>
</evidence>
<dbReference type="PROSITE" id="PS51085">
    <property type="entry name" value="2FE2S_FER_2"/>
    <property type="match status" value="1"/>
</dbReference>
<evidence type="ECO:0000256" key="1">
    <source>
        <dbReference type="ARBA" id="ARBA00010914"/>
    </source>
</evidence>
<feature type="domain" description="2Fe-2S ferredoxin-type" evidence="7">
    <location>
        <begin position="2"/>
        <end position="106"/>
    </location>
</feature>
<sequence length="106" mass="10925">MTRIHVTDASGASHVVEAPNGESLMSALLNAGIDGILADCGGGCACATCHCYIEGDGMDRVGEANSLENLMLDSAAAERRDNSRLSCQIDVTEALEGLKVTVAENA</sequence>
<dbReference type="EMBL" id="VTUX01000004">
    <property type="protein sequence ID" value="KAA1191977.1"/>
    <property type="molecule type" value="Genomic_DNA"/>
</dbReference>
<protein>
    <submittedName>
        <fullName evidence="8">(2Fe-2S)-binding protein</fullName>
    </submittedName>
</protein>
<dbReference type="PANTHER" id="PTHR23426">
    <property type="entry name" value="FERREDOXIN/ADRENODOXIN"/>
    <property type="match status" value="1"/>
</dbReference>
<dbReference type="InterPro" id="IPR001041">
    <property type="entry name" value="2Fe-2S_ferredoxin-type"/>
</dbReference>
<reference evidence="8 9" key="1">
    <citation type="submission" date="2019-09" db="EMBL/GenBank/DDBJ databases">
        <authorList>
            <person name="Chen X.-Y."/>
        </authorList>
    </citation>
    <scope>NUCLEOTIDE SEQUENCE [LARGE SCALE GENOMIC DNA]</scope>
    <source>
        <strain evidence="8 9">NY5</strain>
    </source>
</reference>
<dbReference type="InterPro" id="IPR036010">
    <property type="entry name" value="2Fe-2S_ferredoxin-like_sf"/>
</dbReference>
<evidence type="ECO:0000256" key="6">
    <source>
        <dbReference type="ARBA" id="ARBA00034078"/>
    </source>
</evidence>
<organism evidence="8 9">
    <name type="scientific">Pseudohalioglobus sediminis</name>
    <dbReference type="NCBI Taxonomy" id="2606449"/>
    <lineage>
        <taxon>Bacteria</taxon>
        <taxon>Pseudomonadati</taxon>
        <taxon>Pseudomonadota</taxon>
        <taxon>Gammaproteobacteria</taxon>
        <taxon>Cellvibrionales</taxon>
        <taxon>Halieaceae</taxon>
        <taxon>Pseudohalioglobus</taxon>
    </lineage>
</organism>
<evidence type="ECO:0000256" key="3">
    <source>
        <dbReference type="ARBA" id="ARBA00022723"/>
    </source>
</evidence>
<dbReference type="AlphaFoldDB" id="A0A5B0X077"/>
<dbReference type="PANTHER" id="PTHR23426:SF65">
    <property type="entry name" value="FERREDOXIN-2, MITOCHONDRIAL"/>
    <property type="match status" value="1"/>
</dbReference>
<dbReference type="Gene3D" id="3.10.20.30">
    <property type="match status" value="1"/>
</dbReference>
<keyword evidence="4" id="KW-0408">Iron</keyword>
<keyword evidence="3" id="KW-0479">Metal-binding</keyword>
<keyword evidence="2" id="KW-0001">2Fe-2S</keyword>
<evidence type="ECO:0000256" key="4">
    <source>
        <dbReference type="ARBA" id="ARBA00023004"/>
    </source>
</evidence>
<dbReference type="GO" id="GO:0046872">
    <property type="term" value="F:metal ion binding"/>
    <property type="evidence" value="ECO:0007669"/>
    <property type="project" value="UniProtKB-KW"/>
</dbReference>
<dbReference type="Pfam" id="PF00111">
    <property type="entry name" value="Fer2"/>
    <property type="match status" value="1"/>
</dbReference>